<evidence type="ECO:0000256" key="1">
    <source>
        <dbReference type="ARBA" id="ARBA00007074"/>
    </source>
</evidence>
<dbReference type="SUPFAM" id="SSF54001">
    <property type="entry name" value="Cysteine proteinases"/>
    <property type="match status" value="1"/>
</dbReference>
<evidence type="ECO:0000313" key="7">
    <source>
        <dbReference type="EMBL" id="OZV69276.1"/>
    </source>
</evidence>
<comment type="similarity">
    <text evidence="1">Belongs to the peptidase C40 family.</text>
</comment>
<keyword evidence="2" id="KW-0645">Protease</keyword>
<dbReference type="Proteomes" id="UP000216840">
    <property type="component" value="Unassembled WGS sequence"/>
</dbReference>
<evidence type="ECO:0000256" key="4">
    <source>
        <dbReference type="ARBA" id="ARBA00022801"/>
    </source>
</evidence>
<dbReference type="PANTHER" id="PTHR47360">
    <property type="entry name" value="MUREIN DD-ENDOPEPTIDASE MEPS/MUREIN LD-CARBOXYPEPTIDASE"/>
    <property type="match status" value="1"/>
</dbReference>
<dbReference type="InterPro" id="IPR052062">
    <property type="entry name" value="Murein_DD/LD_carboxypeptidase"/>
</dbReference>
<keyword evidence="8" id="KW-1185">Reference proteome</keyword>
<name>A0A265UVE3_9FLAO</name>
<evidence type="ECO:0000256" key="5">
    <source>
        <dbReference type="ARBA" id="ARBA00022807"/>
    </source>
</evidence>
<reference evidence="7 8" key="1">
    <citation type="submission" date="2017-05" db="EMBL/GenBank/DDBJ databases">
        <title>The draft genome sequence of Idiomarina salinarum WNB302.</title>
        <authorList>
            <person name="Sun Y."/>
            <person name="Chen B."/>
            <person name="Du Z."/>
        </authorList>
    </citation>
    <scope>NUCLEOTIDE SEQUENCE [LARGE SCALE GENOMIC DNA]</scope>
    <source>
        <strain evidence="7 8">WNB302</strain>
    </source>
</reference>
<evidence type="ECO:0000256" key="2">
    <source>
        <dbReference type="ARBA" id="ARBA00022670"/>
    </source>
</evidence>
<dbReference type="PANTHER" id="PTHR47360:SF1">
    <property type="entry name" value="ENDOPEPTIDASE NLPC-RELATED"/>
    <property type="match status" value="1"/>
</dbReference>
<dbReference type="AlphaFoldDB" id="A0A265UVE3"/>
<dbReference type="InterPro" id="IPR038765">
    <property type="entry name" value="Papain-like_cys_pep_sf"/>
</dbReference>
<evidence type="ECO:0000256" key="3">
    <source>
        <dbReference type="ARBA" id="ARBA00022729"/>
    </source>
</evidence>
<gene>
    <name evidence="7" type="ORF">CA834_07420</name>
</gene>
<comment type="caution">
    <text evidence="7">The sequence shown here is derived from an EMBL/GenBank/DDBJ whole genome shotgun (WGS) entry which is preliminary data.</text>
</comment>
<protein>
    <submittedName>
        <fullName evidence="7">Glycoside hydrolase</fullName>
    </submittedName>
</protein>
<feature type="domain" description="NlpC/P60" evidence="6">
    <location>
        <begin position="47"/>
        <end position="174"/>
    </location>
</feature>
<dbReference type="GO" id="GO:0006508">
    <property type="term" value="P:proteolysis"/>
    <property type="evidence" value="ECO:0007669"/>
    <property type="project" value="UniProtKB-KW"/>
</dbReference>
<evidence type="ECO:0000259" key="6">
    <source>
        <dbReference type="PROSITE" id="PS51935"/>
    </source>
</evidence>
<proteinExistence type="inferred from homology"/>
<sequence length="174" mass="19510">MPLPLMNRLLPLLLLLMILSSCKSKKNYSSKTQPKRSLNVTADSKPGEEAMAIVDYAKTFDGTRYKYGGTTKRGMDCSGLIYTSFKAHDISLPRTTRDLSSTGDWVDLKEVTIGDLVFFATKKNSRKVNHVGIVTDVRPGHVEFIHASTSQGVIISSLAERYWYFAFVQARRIL</sequence>
<dbReference type="EMBL" id="NGJN01000003">
    <property type="protein sequence ID" value="OZV69276.1"/>
    <property type="molecule type" value="Genomic_DNA"/>
</dbReference>
<keyword evidence="5" id="KW-0788">Thiol protease</keyword>
<keyword evidence="3" id="KW-0732">Signal</keyword>
<evidence type="ECO:0000313" key="8">
    <source>
        <dbReference type="Proteomes" id="UP000216840"/>
    </source>
</evidence>
<dbReference type="PROSITE" id="PS51935">
    <property type="entry name" value="NLPC_P60"/>
    <property type="match status" value="1"/>
</dbReference>
<dbReference type="Gene3D" id="3.90.1720.10">
    <property type="entry name" value="endopeptidase domain like (from Nostoc punctiforme)"/>
    <property type="match status" value="1"/>
</dbReference>
<organism evidence="7 8">
    <name type="scientific">Winogradskyella aurantia</name>
    <dbReference type="NCBI Taxonomy" id="1915063"/>
    <lineage>
        <taxon>Bacteria</taxon>
        <taxon>Pseudomonadati</taxon>
        <taxon>Bacteroidota</taxon>
        <taxon>Flavobacteriia</taxon>
        <taxon>Flavobacteriales</taxon>
        <taxon>Flavobacteriaceae</taxon>
        <taxon>Winogradskyella</taxon>
    </lineage>
</organism>
<dbReference type="Pfam" id="PF00877">
    <property type="entry name" value="NLPC_P60"/>
    <property type="match status" value="1"/>
</dbReference>
<dbReference type="GO" id="GO:0008234">
    <property type="term" value="F:cysteine-type peptidase activity"/>
    <property type="evidence" value="ECO:0007669"/>
    <property type="project" value="UniProtKB-KW"/>
</dbReference>
<keyword evidence="4 7" id="KW-0378">Hydrolase</keyword>
<dbReference type="InterPro" id="IPR000064">
    <property type="entry name" value="NLP_P60_dom"/>
</dbReference>
<accession>A0A265UVE3</accession>